<proteinExistence type="inferred from homology"/>
<evidence type="ECO:0000313" key="8">
    <source>
        <dbReference type="EMBL" id="MBB6676324.1"/>
    </source>
</evidence>
<dbReference type="GO" id="GO:0045892">
    <property type="term" value="P:negative regulation of DNA-templated transcription"/>
    <property type="evidence" value="ECO:0007669"/>
    <property type="project" value="TreeGrafter"/>
</dbReference>
<feature type="binding site" evidence="7">
    <location>
        <position position="95"/>
    </location>
    <ligand>
        <name>Zn(2+)</name>
        <dbReference type="ChEBI" id="CHEBI:29105"/>
    </ligand>
</feature>
<dbReference type="Pfam" id="PF01475">
    <property type="entry name" value="FUR"/>
    <property type="match status" value="1"/>
</dbReference>
<dbReference type="EMBL" id="JACJVN010000014">
    <property type="protein sequence ID" value="MBB6676324.1"/>
    <property type="molecule type" value="Genomic_DNA"/>
</dbReference>
<keyword evidence="2" id="KW-0678">Repressor</keyword>
<dbReference type="InterPro" id="IPR002481">
    <property type="entry name" value="FUR"/>
</dbReference>
<gene>
    <name evidence="8" type="ORF">H4Q31_03180</name>
</gene>
<dbReference type="PANTHER" id="PTHR33202">
    <property type="entry name" value="ZINC UPTAKE REGULATION PROTEIN"/>
    <property type="match status" value="1"/>
</dbReference>
<keyword evidence="7" id="KW-0479">Metal-binding</keyword>
<dbReference type="RefSeq" id="WP_185177617.1">
    <property type="nucleotide sequence ID" value="NZ_CBCSEP010000018.1"/>
</dbReference>
<dbReference type="InterPro" id="IPR036388">
    <property type="entry name" value="WH-like_DNA-bd_sf"/>
</dbReference>
<dbReference type="InterPro" id="IPR043135">
    <property type="entry name" value="Fur_C"/>
</dbReference>
<dbReference type="Gene3D" id="1.10.10.10">
    <property type="entry name" value="Winged helix-like DNA-binding domain superfamily/Winged helix DNA-binding domain"/>
    <property type="match status" value="1"/>
</dbReference>
<dbReference type="Proteomes" id="UP000574133">
    <property type="component" value="Unassembled WGS sequence"/>
</dbReference>
<feature type="binding site" evidence="7">
    <location>
        <position position="132"/>
    </location>
    <ligand>
        <name>Zn(2+)</name>
        <dbReference type="ChEBI" id="CHEBI:29105"/>
    </ligand>
</feature>
<dbReference type="GO" id="GO:0003700">
    <property type="term" value="F:DNA-binding transcription factor activity"/>
    <property type="evidence" value="ECO:0007669"/>
    <property type="project" value="InterPro"/>
</dbReference>
<evidence type="ECO:0000256" key="4">
    <source>
        <dbReference type="ARBA" id="ARBA00023015"/>
    </source>
</evidence>
<evidence type="ECO:0000256" key="2">
    <source>
        <dbReference type="ARBA" id="ARBA00022491"/>
    </source>
</evidence>
<dbReference type="PANTHER" id="PTHR33202:SF7">
    <property type="entry name" value="FERRIC UPTAKE REGULATION PROTEIN"/>
    <property type="match status" value="1"/>
</dbReference>
<keyword evidence="9" id="KW-1185">Reference proteome</keyword>
<accession>A0A841T4R5</accession>
<sequence length="142" mass="16237">MNLDELVDYMKERGLRMTPQRMEILKLLLSMSHPTAEQLFARMHEQFPFVSQATVYNTLKTLKELGIVEELERGQRTHRYGMASGSHCHFVCKVCEEIFDLDAEAPDWTRNLPAEQGGFRIDDCRMELTGVCPGCLEKAGVV</sequence>
<reference evidence="8 9" key="1">
    <citation type="submission" date="2020-08" db="EMBL/GenBank/DDBJ databases">
        <title>Cohnella phylogeny.</title>
        <authorList>
            <person name="Dunlap C."/>
        </authorList>
    </citation>
    <scope>NUCLEOTIDE SEQUENCE [LARGE SCALE GENOMIC DNA]</scope>
    <source>
        <strain evidence="8 9">DSM 103658</strain>
    </source>
</reference>
<keyword evidence="5" id="KW-0238">DNA-binding</keyword>
<dbReference type="CDD" id="cd07153">
    <property type="entry name" value="Fur_like"/>
    <property type="match status" value="1"/>
</dbReference>
<evidence type="ECO:0000256" key="6">
    <source>
        <dbReference type="ARBA" id="ARBA00023163"/>
    </source>
</evidence>
<dbReference type="GO" id="GO:1900376">
    <property type="term" value="P:regulation of secondary metabolite biosynthetic process"/>
    <property type="evidence" value="ECO:0007669"/>
    <property type="project" value="TreeGrafter"/>
</dbReference>
<evidence type="ECO:0000256" key="7">
    <source>
        <dbReference type="PIRSR" id="PIRSR602481-1"/>
    </source>
</evidence>
<evidence type="ECO:0000313" key="9">
    <source>
        <dbReference type="Proteomes" id="UP000574133"/>
    </source>
</evidence>
<keyword evidence="6" id="KW-0804">Transcription</keyword>
<organism evidence="8 9">
    <name type="scientific">Cohnella lubricantis</name>
    <dbReference type="NCBI Taxonomy" id="2163172"/>
    <lineage>
        <taxon>Bacteria</taxon>
        <taxon>Bacillati</taxon>
        <taxon>Bacillota</taxon>
        <taxon>Bacilli</taxon>
        <taxon>Bacillales</taxon>
        <taxon>Paenibacillaceae</taxon>
        <taxon>Cohnella</taxon>
    </lineage>
</organism>
<dbReference type="SUPFAM" id="SSF46785">
    <property type="entry name" value="Winged helix' DNA-binding domain"/>
    <property type="match status" value="1"/>
</dbReference>
<dbReference type="InterPro" id="IPR036390">
    <property type="entry name" value="WH_DNA-bd_sf"/>
</dbReference>
<keyword evidence="3 7" id="KW-0862">Zinc</keyword>
<evidence type="ECO:0000256" key="1">
    <source>
        <dbReference type="ARBA" id="ARBA00007957"/>
    </source>
</evidence>
<comment type="cofactor">
    <cofactor evidence="7">
        <name>Zn(2+)</name>
        <dbReference type="ChEBI" id="CHEBI:29105"/>
    </cofactor>
    <text evidence="7">Binds 1 zinc ion per subunit.</text>
</comment>
<dbReference type="AlphaFoldDB" id="A0A841T4R5"/>
<feature type="binding site" evidence="7">
    <location>
        <position position="135"/>
    </location>
    <ligand>
        <name>Zn(2+)</name>
        <dbReference type="ChEBI" id="CHEBI:29105"/>
    </ligand>
</feature>
<dbReference type="Gene3D" id="3.30.1490.190">
    <property type="match status" value="1"/>
</dbReference>
<comment type="caution">
    <text evidence="8">The sequence shown here is derived from an EMBL/GenBank/DDBJ whole genome shotgun (WGS) entry which is preliminary data.</text>
</comment>
<feature type="binding site" evidence="7">
    <location>
        <position position="92"/>
    </location>
    <ligand>
        <name>Zn(2+)</name>
        <dbReference type="ChEBI" id="CHEBI:29105"/>
    </ligand>
</feature>
<dbReference type="GO" id="GO:0000976">
    <property type="term" value="F:transcription cis-regulatory region binding"/>
    <property type="evidence" value="ECO:0007669"/>
    <property type="project" value="TreeGrafter"/>
</dbReference>
<name>A0A841T4R5_9BACL</name>
<evidence type="ECO:0000256" key="5">
    <source>
        <dbReference type="ARBA" id="ARBA00023125"/>
    </source>
</evidence>
<protein>
    <submittedName>
        <fullName evidence="8">Transcriptional repressor</fullName>
    </submittedName>
</protein>
<keyword evidence="4" id="KW-0805">Transcription regulation</keyword>
<dbReference type="GO" id="GO:0008270">
    <property type="term" value="F:zinc ion binding"/>
    <property type="evidence" value="ECO:0007669"/>
    <property type="project" value="TreeGrafter"/>
</dbReference>
<evidence type="ECO:0000256" key="3">
    <source>
        <dbReference type="ARBA" id="ARBA00022833"/>
    </source>
</evidence>
<comment type="similarity">
    <text evidence="1">Belongs to the Fur family.</text>
</comment>